<dbReference type="Pfam" id="PF13246">
    <property type="entry name" value="Cation_ATPase"/>
    <property type="match status" value="1"/>
</dbReference>
<feature type="domain" description="P-type ATPase A" evidence="14">
    <location>
        <begin position="359"/>
        <end position="462"/>
    </location>
</feature>
<dbReference type="InterPro" id="IPR047819">
    <property type="entry name" value="P5A-ATPase_N"/>
</dbReference>
<dbReference type="PROSITE" id="PS00154">
    <property type="entry name" value="ATPASE_E1_E2"/>
    <property type="match status" value="1"/>
</dbReference>
<dbReference type="SUPFAM" id="SSF56784">
    <property type="entry name" value="HAD-like"/>
    <property type="match status" value="1"/>
</dbReference>
<evidence type="ECO:0000256" key="9">
    <source>
        <dbReference type="ARBA" id="ARBA00022967"/>
    </source>
</evidence>
<feature type="transmembrane region" description="Helical" evidence="13">
    <location>
        <begin position="1305"/>
        <end position="1326"/>
    </location>
</feature>
<evidence type="ECO:0000259" key="14">
    <source>
        <dbReference type="Pfam" id="PF00122"/>
    </source>
</evidence>
<dbReference type="NCBIfam" id="TIGR01494">
    <property type="entry name" value="ATPase_P-type"/>
    <property type="match status" value="1"/>
</dbReference>
<evidence type="ECO:0000313" key="17">
    <source>
        <dbReference type="Proteomes" id="UP001071777"/>
    </source>
</evidence>
<dbReference type="SUPFAM" id="SSF81665">
    <property type="entry name" value="Calcium ATPase, transmembrane domain M"/>
    <property type="match status" value="1"/>
</dbReference>
<feature type="transmembrane region" description="Helical" evidence="13">
    <location>
        <begin position="62"/>
        <end position="81"/>
    </location>
</feature>
<comment type="similarity">
    <text evidence="2 13">Belongs to the cation transport ATPase (P-type) (TC 3.A.3) family. Type V subfamily.</text>
</comment>
<protein>
    <recommendedName>
        <fullName evidence="13">Cation-transporting ATPase</fullName>
        <ecNumber evidence="13">7.2.2.-</ecNumber>
    </recommendedName>
</protein>
<dbReference type="Gene3D" id="1.20.1110.10">
    <property type="entry name" value="Calcium-transporting ATPase, transmembrane domain"/>
    <property type="match status" value="1"/>
</dbReference>
<keyword evidence="4 13" id="KW-0812">Transmembrane</keyword>
<feature type="transmembrane region" description="Helical" evidence="13">
    <location>
        <begin position="1237"/>
        <end position="1255"/>
    </location>
</feature>
<dbReference type="Proteomes" id="UP001071777">
    <property type="component" value="Unassembled WGS sequence"/>
</dbReference>
<feature type="transmembrane region" description="Helical" evidence="13">
    <location>
        <begin position="1428"/>
        <end position="1449"/>
    </location>
</feature>
<evidence type="ECO:0000256" key="8">
    <source>
        <dbReference type="ARBA" id="ARBA00022842"/>
    </source>
</evidence>
<feature type="transmembrane region" description="Helical" evidence="13">
    <location>
        <begin position="1390"/>
        <end position="1408"/>
    </location>
</feature>
<evidence type="ECO:0000313" key="16">
    <source>
        <dbReference type="EMBL" id="KAJ1611114.1"/>
    </source>
</evidence>
<keyword evidence="5 13" id="KW-0479">Metal-binding</keyword>
<evidence type="ECO:0000256" key="5">
    <source>
        <dbReference type="ARBA" id="ARBA00022723"/>
    </source>
</evidence>
<feature type="domain" description="P5B-type ATPase N-terminal" evidence="15">
    <location>
        <begin position="59"/>
        <end position="118"/>
    </location>
</feature>
<comment type="subcellular location">
    <subcellularLocation>
        <location evidence="1 13">Membrane</location>
        <topology evidence="1 13">Multi-pass membrane protein</topology>
    </subcellularLocation>
</comment>
<evidence type="ECO:0000256" key="2">
    <source>
        <dbReference type="ARBA" id="ARBA00006000"/>
    </source>
</evidence>
<keyword evidence="6 13" id="KW-0547">Nucleotide-binding</keyword>
<proteinExistence type="inferred from homology"/>
<dbReference type="PANTHER" id="PTHR45630">
    <property type="entry name" value="CATION-TRANSPORTING ATPASE-RELATED"/>
    <property type="match status" value="1"/>
</dbReference>
<keyword evidence="9 13" id="KW-1278">Translocase</keyword>
<dbReference type="InterPro" id="IPR023298">
    <property type="entry name" value="ATPase_P-typ_TM_dom_sf"/>
</dbReference>
<evidence type="ECO:0000256" key="4">
    <source>
        <dbReference type="ARBA" id="ARBA00022692"/>
    </source>
</evidence>
<dbReference type="InterPro" id="IPR018303">
    <property type="entry name" value="ATPase_P-typ_P_site"/>
</dbReference>
<feature type="transmembrane region" description="Helical" evidence="13">
    <location>
        <begin position="1267"/>
        <end position="1284"/>
    </location>
</feature>
<keyword evidence="7 13" id="KW-0067">ATP-binding</keyword>
<evidence type="ECO:0000256" key="3">
    <source>
        <dbReference type="ARBA" id="ARBA00022553"/>
    </source>
</evidence>
<keyword evidence="8 13" id="KW-0460">Magnesium</keyword>
<feature type="non-terminal residue" evidence="16">
    <location>
        <position position="1457"/>
    </location>
</feature>
<comment type="catalytic activity">
    <reaction evidence="12 13">
        <text>ATP + H2O = ADP + phosphate + H(+)</text>
        <dbReference type="Rhea" id="RHEA:13065"/>
        <dbReference type="ChEBI" id="CHEBI:15377"/>
        <dbReference type="ChEBI" id="CHEBI:15378"/>
        <dbReference type="ChEBI" id="CHEBI:30616"/>
        <dbReference type="ChEBI" id="CHEBI:43474"/>
        <dbReference type="ChEBI" id="CHEBI:456216"/>
    </reaction>
</comment>
<name>A0ABQ8P7P5_9CRYT</name>
<evidence type="ECO:0000259" key="15">
    <source>
        <dbReference type="Pfam" id="PF12409"/>
    </source>
</evidence>
<evidence type="ECO:0000256" key="10">
    <source>
        <dbReference type="ARBA" id="ARBA00022989"/>
    </source>
</evidence>
<dbReference type="InterPro" id="IPR059000">
    <property type="entry name" value="ATPase_P-type_domA"/>
</dbReference>
<dbReference type="InterPro" id="IPR008250">
    <property type="entry name" value="ATPase_P-typ_transduc_dom_A_sf"/>
</dbReference>
<dbReference type="SUPFAM" id="SSF81653">
    <property type="entry name" value="Calcium ATPase, transduction domain A"/>
    <property type="match status" value="1"/>
</dbReference>
<gene>
    <name evidence="16" type="ORF">OJ252_1637</name>
</gene>
<dbReference type="InterPro" id="IPR023214">
    <property type="entry name" value="HAD_sf"/>
</dbReference>
<dbReference type="Gene3D" id="3.40.50.1000">
    <property type="entry name" value="HAD superfamily/HAD-like"/>
    <property type="match status" value="2"/>
</dbReference>
<reference evidence="16" key="1">
    <citation type="submission" date="2022-10" db="EMBL/GenBank/DDBJ databases">
        <title>Adaptive evolution leads to modifications in subtelomeric GC content in a zoonotic Cryptosporidium species.</title>
        <authorList>
            <person name="Li J."/>
            <person name="Feng Y."/>
            <person name="Xiao L."/>
        </authorList>
    </citation>
    <scope>NUCLEOTIDE SEQUENCE</scope>
    <source>
        <strain evidence="16">25894</strain>
    </source>
</reference>
<feature type="transmembrane region" description="Helical" evidence="13">
    <location>
        <begin position="307"/>
        <end position="324"/>
    </location>
</feature>
<keyword evidence="17" id="KW-1185">Reference proteome</keyword>
<organism evidence="16 17">
    <name type="scientific">Cryptosporidium canis</name>
    <dbReference type="NCBI Taxonomy" id="195482"/>
    <lineage>
        <taxon>Eukaryota</taxon>
        <taxon>Sar</taxon>
        <taxon>Alveolata</taxon>
        <taxon>Apicomplexa</taxon>
        <taxon>Conoidasida</taxon>
        <taxon>Coccidia</taxon>
        <taxon>Eucoccidiorida</taxon>
        <taxon>Eimeriorina</taxon>
        <taxon>Cryptosporidiidae</taxon>
        <taxon>Cryptosporidium</taxon>
    </lineage>
</organism>
<evidence type="ECO:0000256" key="1">
    <source>
        <dbReference type="ARBA" id="ARBA00004141"/>
    </source>
</evidence>
<keyword evidence="3" id="KW-0597">Phosphoprotein</keyword>
<keyword evidence="10 13" id="KW-1133">Transmembrane helix</keyword>
<dbReference type="InterPro" id="IPR023299">
    <property type="entry name" value="ATPase_P-typ_cyto_dom_N"/>
</dbReference>
<dbReference type="InterPro" id="IPR001757">
    <property type="entry name" value="P_typ_ATPase"/>
</dbReference>
<dbReference type="Pfam" id="PF00122">
    <property type="entry name" value="E1-E2_ATPase"/>
    <property type="match status" value="1"/>
</dbReference>
<feature type="transmembrane region" description="Helical" evidence="13">
    <location>
        <begin position="487"/>
        <end position="511"/>
    </location>
</feature>
<dbReference type="EC" id="7.2.2.-" evidence="13"/>
<evidence type="ECO:0000256" key="13">
    <source>
        <dbReference type="RuleBase" id="RU362082"/>
    </source>
</evidence>
<dbReference type="Gene3D" id="2.70.150.10">
    <property type="entry name" value="Calcium-transporting ATPase, cytoplasmic transduction domain A"/>
    <property type="match status" value="1"/>
</dbReference>
<comment type="caution">
    <text evidence="13">Lacks conserved residue(s) required for the propagation of feature annotation.</text>
</comment>
<dbReference type="Pfam" id="PF12409">
    <property type="entry name" value="P5-ATPase"/>
    <property type="match status" value="1"/>
</dbReference>
<accession>A0ABQ8P7P5</accession>
<evidence type="ECO:0000256" key="12">
    <source>
        <dbReference type="ARBA" id="ARBA00049360"/>
    </source>
</evidence>
<comment type="caution">
    <text evidence="16">The sequence shown here is derived from an EMBL/GenBank/DDBJ whole genome shotgun (WGS) entry which is preliminary data.</text>
</comment>
<dbReference type="InterPro" id="IPR006544">
    <property type="entry name" value="P-type_TPase_V"/>
</dbReference>
<dbReference type="Gene3D" id="3.40.1110.10">
    <property type="entry name" value="Calcium-transporting ATPase, cytoplasmic domain N"/>
    <property type="match status" value="1"/>
</dbReference>
<evidence type="ECO:0000256" key="7">
    <source>
        <dbReference type="ARBA" id="ARBA00022840"/>
    </source>
</evidence>
<sequence>MSRNINFTTNEYVSFGGISNCILYSVVSQNSNKNNKAQEESHHIDLPIYVTPIIHRFYLRKIYLILQILTLGIISVFSHWFPNLYRWMNFKASTINECDSFLAITKEEYYIIVKRRKFFSSGDNLSDDEMSILRFMNILPSQYKFDDIKCQKNSCPNIPNSNRTSINNSNNATFYHVSPLVTGIDVEITFFTFCGSTYIFDSVLNQFTIAIPSLDNHPYSTIRNNVSDLLKSFRSIELTNLASPIDSTETIKQDSTRTNLQKIFGKCSCDIPILPITDLIKNEILHPFFIFQVCAVCVWFRNSYVEYAVFIILITLSSLINSVYETRCSHKKMNSMSKLEYKVSIISRNPDSNEPCERIINSSDLLPGDLILLKPGMTLPCDAIILTSNIIVNEAALTGESVPILKSPIPKYSSEPFDAERDSKHIVYSRTVVMGVQGANSAYGVAMVLKIGFATLQGRFLQSMYFDVITNRTHYQNDKLYQDSMKFVKFCFFIGIIGCIITSAIGFTLGIEPIVLLLLSFDLFTIVAPPALPATIAAGSTVAVRKLKNKKISCSNPSSVNIAGQVNTVVFDKTGTLTSDGLDAVGCIPSIPGPIPYLDGLCTSNSQVTNLLSQAMATCHTLGYVDNEFYQSFKAGQNKKETNAPDHSKKSRVIVGEPLEMCMFEFSGWTLCDECSSCAQSPVNDNYNNSLECFARNYYSSFERSCSESTIPDLVPSKLVLNTIGAISSDNFIRNSFSNFEIDISQINTGSFDNSDLPPPRTVRRCIDRAEGSYVFGSQDFEELEILKVFEFCSKLRRMTVVCRNPAKPHEFVVFCKGSPEQLKLICQPETIPSNFDECVMNYSRCGMRILGFAVGHINCPKEDPNSFLETLTRNEADERLNFIGLMVFANKLRPDTIDVISTLKDASINCIMSTGDHVFTSIAVAQECGIFSSTNCLSSSNKKIVFGDTTGSQTGEECISWTVMTCSYKTIEVVDSIQEILEKYPLESINWVITGQCLRLLNKLHNTFDLEYLDLSNDPEKPPSSNRHAFSLLNYNRQAERLYMQIKNSRSDLPCWVTLRPSVRESSSGRLERIVVDTDDGEEFIKSEYVPFHLDCTRHVKKPSLILENVLATSSEIERSMVLSFDTIIYDMPLTLRMSALEFIIRYCHVYSRMTPEDKAMHINLVQMLKPNPIVGMCGDGNNDILAIQAANVGIAIAEHEASVAASFVSNERNIAAVPDILLEGRAALTSTIQSFQFSVLYIFIQFTAVLYLYSKGTNFTDHQYIWCDVVTFLPISIFATLTKSAKRLPSQIPAYKDILSSNVTIGIFVQCIIQLVFLVLNIVLVTKQPGFTPYVSGVSFEDNNQNAHLQMCVENTVTFLVSCIQYVATGIAIHKTKPFRLSLLTNKLFVLQALFIIATTAAIILAPNSYLSSLLNIVHLPGASSYILIATFSINLIVSIIAMKLVIKAVYFKEI</sequence>
<dbReference type="SUPFAM" id="SSF81660">
    <property type="entry name" value="Metal cation-transporting ATPase, ATP-binding domain N"/>
    <property type="match status" value="1"/>
</dbReference>
<dbReference type="PRINTS" id="PR00119">
    <property type="entry name" value="CATATPASE"/>
</dbReference>
<dbReference type="InterPro" id="IPR036412">
    <property type="entry name" value="HAD-like_sf"/>
</dbReference>
<dbReference type="PANTHER" id="PTHR45630:SF8">
    <property type="entry name" value="CATION-TRANSPORTING ATPASE"/>
    <property type="match status" value="1"/>
</dbReference>
<evidence type="ECO:0000256" key="6">
    <source>
        <dbReference type="ARBA" id="ARBA00022741"/>
    </source>
</evidence>
<evidence type="ECO:0000256" key="11">
    <source>
        <dbReference type="ARBA" id="ARBA00023136"/>
    </source>
</evidence>
<keyword evidence="11 13" id="KW-0472">Membrane</keyword>
<dbReference type="EMBL" id="JAPCXB010000062">
    <property type="protein sequence ID" value="KAJ1611114.1"/>
    <property type="molecule type" value="Genomic_DNA"/>
</dbReference>